<dbReference type="EMBL" id="JBBMQX010000020">
    <property type="protein sequence ID" value="MEM5534457.1"/>
    <property type="molecule type" value="Genomic_DNA"/>
</dbReference>
<dbReference type="Proteomes" id="UP001457661">
    <property type="component" value="Unassembled WGS sequence"/>
</dbReference>
<accession>A0ABU9TL83</accession>
<evidence type="ECO:0000313" key="2">
    <source>
        <dbReference type="Proteomes" id="UP001457661"/>
    </source>
</evidence>
<organism evidence="1 2">
    <name type="scientific">Pseudoalteromonas arctica</name>
    <dbReference type="NCBI Taxonomy" id="394751"/>
    <lineage>
        <taxon>Bacteria</taxon>
        <taxon>Pseudomonadati</taxon>
        <taxon>Pseudomonadota</taxon>
        <taxon>Gammaproteobacteria</taxon>
        <taxon>Alteromonadales</taxon>
        <taxon>Pseudoalteromonadaceae</taxon>
        <taxon>Pseudoalteromonas</taxon>
    </lineage>
</organism>
<dbReference type="Pfam" id="PF05930">
    <property type="entry name" value="Phage_AlpA"/>
    <property type="match status" value="1"/>
</dbReference>
<protein>
    <submittedName>
        <fullName evidence="1">AlpA family phage regulatory protein</fullName>
    </submittedName>
</protein>
<evidence type="ECO:0000313" key="1">
    <source>
        <dbReference type="EMBL" id="MEM5534457.1"/>
    </source>
</evidence>
<proteinExistence type="predicted"/>
<reference evidence="1 2" key="1">
    <citation type="submission" date="2024-03" db="EMBL/GenBank/DDBJ databases">
        <title>Community enrichment and isolation of bacterial strains for fucoidan degradation.</title>
        <authorList>
            <person name="Sichert A."/>
        </authorList>
    </citation>
    <scope>NUCLEOTIDE SEQUENCE [LARGE SCALE GENOMIC DNA]</scope>
    <source>
        <strain evidence="1 2">AS26</strain>
    </source>
</reference>
<sequence length="61" mass="7029">MSLNNSNLRLQQAAEYLGISKVSLYRLGENDPTFPRKIHITSRCCIYRKADLDAWLESKEA</sequence>
<keyword evidence="2" id="KW-1185">Reference proteome</keyword>
<dbReference type="RefSeq" id="WP_008132011.1">
    <property type="nucleotide sequence ID" value="NZ_JBBMQX010000020.1"/>
</dbReference>
<gene>
    <name evidence="1" type="ORF">WNY57_18640</name>
</gene>
<name>A0ABU9TL83_9GAMM</name>
<dbReference type="InterPro" id="IPR010260">
    <property type="entry name" value="AlpA"/>
</dbReference>
<comment type="caution">
    <text evidence="1">The sequence shown here is derived from an EMBL/GenBank/DDBJ whole genome shotgun (WGS) entry which is preliminary data.</text>
</comment>